<dbReference type="KEGG" id="dmr:Deima_2862"/>
<comment type="cofactor">
    <cofactor evidence="6">
        <name>Mn(2+)</name>
        <dbReference type="ChEBI" id="CHEBI:29035"/>
    </cofactor>
    <text evidence="6">Binds 1 Mn(2+) ion per subunit.</text>
</comment>
<reference evidence="8" key="2">
    <citation type="submission" date="2011-01" db="EMBL/GenBank/DDBJ databases">
        <title>The complete genome of Deinococcus maricopensis DSM 21211.</title>
        <authorList>
            <consortium name="US DOE Joint Genome Institute (JGI-PGF)"/>
            <person name="Lucas S."/>
            <person name="Copeland A."/>
            <person name="Lapidus A."/>
            <person name="Goodwin L."/>
            <person name="Pitluck S."/>
            <person name="Kyrpides N."/>
            <person name="Mavromatis K."/>
            <person name="Pagani I."/>
            <person name="Ivanova N."/>
            <person name="Ovchinnikova G."/>
            <person name="Zeytun A."/>
            <person name="Detter J.C."/>
            <person name="Han C."/>
            <person name="Land M."/>
            <person name="Hauser L."/>
            <person name="Markowitz V."/>
            <person name="Cheng J.-F."/>
            <person name="Hugenholtz P."/>
            <person name="Woyke T."/>
            <person name="Wu D."/>
            <person name="Pukall R."/>
            <person name="Gehrich-Schroeter G."/>
            <person name="Brambilla E."/>
            <person name="Klenk H.-P."/>
            <person name="Eisen J.A."/>
        </authorList>
    </citation>
    <scope>NUCLEOTIDE SEQUENCE [LARGE SCALE GENOMIC DNA]</scope>
    <source>
        <strain evidence="8">DSM 21211 / LMG 22137 / NRRL B-23946 / LB-34</strain>
    </source>
</reference>
<dbReference type="PANTHER" id="PTHR42909:SF1">
    <property type="entry name" value="CARBOHYDRATE KINASE PFKB DOMAIN-CONTAINING PROTEIN"/>
    <property type="match status" value="1"/>
</dbReference>
<dbReference type="GO" id="GO:0004730">
    <property type="term" value="F:pseudouridylate synthase activity"/>
    <property type="evidence" value="ECO:0007669"/>
    <property type="project" value="UniProtKB-UniRule"/>
</dbReference>
<dbReference type="GO" id="GO:0046113">
    <property type="term" value="P:nucleobase catabolic process"/>
    <property type="evidence" value="ECO:0007669"/>
    <property type="project" value="UniProtKB-UniRule"/>
</dbReference>
<dbReference type="OrthoDB" id="9805870at2"/>
<comment type="subunit">
    <text evidence="6">Homotrimer.</text>
</comment>
<feature type="binding site" evidence="6">
    <location>
        <position position="110"/>
    </location>
    <ligand>
        <name>substrate</name>
    </ligand>
</feature>
<organism evidence="7 8">
    <name type="scientific">Deinococcus maricopensis (strain DSM 21211 / LMG 22137 / NRRL B-23946 / LB-34)</name>
    <dbReference type="NCBI Taxonomy" id="709986"/>
    <lineage>
        <taxon>Bacteria</taxon>
        <taxon>Thermotogati</taxon>
        <taxon>Deinococcota</taxon>
        <taxon>Deinococci</taxon>
        <taxon>Deinococcales</taxon>
        <taxon>Deinococcaceae</taxon>
        <taxon>Deinococcus</taxon>
    </lineage>
</organism>
<feature type="active site" description="Proton donor" evidence="6">
    <location>
        <position position="29"/>
    </location>
</feature>
<dbReference type="AlphaFoldDB" id="E8UBQ2"/>
<feature type="binding site" evidence="6">
    <location>
        <position position="90"/>
    </location>
    <ligand>
        <name>substrate</name>
    </ligand>
</feature>
<gene>
    <name evidence="6" type="primary">psuG</name>
    <name evidence="7" type="ordered locus">Deima_2862</name>
</gene>
<keyword evidence="1 6" id="KW-0479">Metal-binding</keyword>
<dbReference type="InterPro" id="IPR007342">
    <property type="entry name" value="PsuG"/>
</dbReference>
<comment type="similarity">
    <text evidence="6">Belongs to the pseudouridine-5'-phosphate glycosidase family.</text>
</comment>
<sequence length="309" mass="32289">MTTTANPLVQYTPEVLDALQTGRPVVALESTIISHGMPYPQNVQTAREVEQVIRDAGAVPATIAVIAGELKAGLNDRELELLGTDKTVTKISTRDLPVTVATRAHGATTVATTMRLAHLAGIRVFATGGTGGVHRGASQTFDISADLTELARTAVTVVSAGVKSILDIPLTLEYLETQGVPVITLGAREFPAFYSRASGYASPLTLATPEEVARAMHAQQALGLPGGMLVANPIPEGAEIPASDINPHIEQALRDMDAQGVTGKDTTPYLLGRIVEITGGRSLEANIALVKNNARAAALIASAYASTRL</sequence>
<evidence type="ECO:0000256" key="1">
    <source>
        <dbReference type="ARBA" id="ARBA00022723"/>
    </source>
</evidence>
<dbReference type="Gene3D" id="3.40.1790.10">
    <property type="entry name" value="Indigoidine synthase domain"/>
    <property type="match status" value="1"/>
</dbReference>
<evidence type="ECO:0000256" key="3">
    <source>
        <dbReference type="ARBA" id="ARBA00023211"/>
    </source>
</evidence>
<dbReference type="eggNOG" id="COG2313">
    <property type="taxonomic scope" value="Bacteria"/>
</dbReference>
<evidence type="ECO:0000313" key="7">
    <source>
        <dbReference type="EMBL" id="ADV68491.1"/>
    </source>
</evidence>
<evidence type="ECO:0000256" key="5">
    <source>
        <dbReference type="ARBA" id="ARBA00023295"/>
    </source>
</evidence>
<dbReference type="RefSeq" id="WP_013557995.1">
    <property type="nucleotide sequence ID" value="NC_014958.1"/>
</dbReference>
<proteinExistence type="inferred from homology"/>
<name>E8UBQ2_DEIML</name>
<dbReference type="EC" id="4.2.1.70" evidence="6"/>
<evidence type="ECO:0000313" key="8">
    <source>
        <dbReference type="Proteomes" id="UP000008635"/>
    </source>
</evidence>
<keyword evidence="4 6" id="KW-0456">Lyase</keyword>
<feature type="binding site" evidence="6">
    <location>
        <position position="142"/>
    </location>
    <ligand>
        <name>Mn(2+)</name>
        <dbReference type="ChEBI" id="CHEBI:29035"/>
    </ligand>
</feature>
<protein>
    <recommendedName>
        <fullName evidence="6">Pseudouridine-5'-phosphate glycosidase</fullName>
        <shortName evidence="6">PsiMP glycosidase</shortName>
        <ecNumber evidence="6">4.2.1.70</ecNumber>
    </recommendedName>
</protein>
<dbReference type="GO" id="GO:0016798">
    <property type="term" value="F:hydrolase activity, acting on glycosyl bonds"/>
    <property type="evidence" value="ECO:0007669"/>
    <property type="project" value="UniProtKB-KW"/>
</dbReference>
<evidence type="ECO:0000256" key="4">
    <source>
        <dbReference type="ARBA" id="ARBA00023239"/>
    </source>
</evidence>
<dbReference type="GO" id="GO:0005737">
    <property type="term" value="C:cytoplasm"/>
    <property type="evidence" value="ECO:0007669"/>
    <property type="project" value="TreeGrafter"/>
</dbReference>
<dbReference type="EMBL" id="CP002454">
    <property type="protein sequence ID" value="ADV68491.1"/>
    <property type="molecule type" value="Genomic_DNA"/>
</dbReference>
<keyword evidence="5 6" id="KW-0326">Glycosidase</keyword>
<dbReference type="HAMAP" id="MF_01876">
    <property type="entry name" value="PsiMP_glycosidase"/>
    <property type="match status" value="1"/>
</dbReference>
<evidence type="ECO:0000256" key="6">
    <source>
        <dbReference type="HAMAP-Rule" id="MF_01876"/>
    </source>
</evidence>
<comment type="catalytic activity">
    <reaction evidence="6">
        <text>D-ribose 5-phosphate + uracil = psi-UMP + H2O</text>
        <dbReference type="Rhea" id="RHEA:18337"/>
        <dbReference type="ChEBI" id="CHEBI:15377"/>
        <dbReference type="ChEBI" id="CHEBI:17568"/>
        <dbReference type="ChEBI" id="CHEBI:58380"/>
        <dbReference type="ChEBI" id="CHEBI:78346"/>
        <dbReference type="EC" id="4.2.1.70"/>
    </reaction>
</comment>
<keyword evidence="3 6" id="KW-0464">Manganese</keyword>
<feature type="binding site" evidence="6">
    <location>
        <begin position="144"/>
        <end position="146"/>
    </location>
    <ligand>
        <name>substrate</name>
    </ligand>
</feature>
<dbReference type="Proteomes" id="UP000008635">
    <property type="component" value="Chromosome"/>
</dbReference>
<keyword evidence="2 6" id="KW-0378">Hydrolase</keyword>
<feature type="active site" description="Nucleophile" evidence="6">
    <location>
        <position position="163"/>
    </location>
</feature>
<reference evidence="7 8" key="1">
    <citation type="journal article" date="2011" name="Stand. Genomic Sci.">
        <title>Complete genome sequence of Deinococcus maricopensis type strain (LB-34).</title>
        <authorList>
            <person name="Pukall R."/>
            <person name="Zeytun A."/>
            <person name="Lucas S."/>
            <person name="Lapidus A."/>
            <person name="Hammon N."/>
            <person name="Deshpande S."/>
            <person name="Nolan M."/>
            <person name="Cheng J.F."/>
            <person name="Pitluck S."/>
            <person name="Liolios K."/>
            <person name="Pagani I."/>
            <person name="Mikhailova N."/>
            <person name="Ivanova N."/>
            <person name="Mavromatis K."/>
            <person name="Pati A."/>
            <person name="Tapia R."/>
            <person name="Han C."/>
            <person name="Goodwin L."/>
            <person name="Chen A."/>
            <person name="Palaniappan K."/>
            <person name="Land M."/>
            <person name="Hauser L."/>
            <person name="Chang Y.J."/>
            <person name="Jeffries C.D."/>
            <person name="Brambilla E.M."/>
            <person name="Rohde M."/>
            <person name="Goker M."/>
            <person name="Detter J.C."/>
            <person name="Woyke T."/>
            <person name="Bristow J."/>
            <person name="Eisen J.A."/>
            <person name="Markowitz V."/>
            <person name="Hugenholtz P."/>
            <person name="Kyrpides N.C."/>
            <person name="Klenk H.P."/>
        </authorList>
    </citation>
    <scope>NUCLEOTIDE SEQUENCE [LARGE SCALE GENOMIC DNA]</scope>
    <source>
        <strain evidence="8">DSM 21211 / LMG 22137 / NRRL B-23946 / LB-34</strain>
    </source>
</reference>
<dbReference type="SUPFAM" id="SSF110581">
    <property type="entry name" value="Indigoidine synthase A-like"/>
    <property type="match status" value="1"/>
</dbReference>
<dbReference type="HOGENOM" id="CLU_012201_0_1_0"/>
<accession>E8UBQ2</accession>
<keyword evidence="8" id="KW-1185">Reference proteome</keyword>
<dbReference type="GO" id="GO:0046872">
    <property type="term" value="F:metal ion binding"/>
    <property type="evidence" value="ECO:0007669"/>
    <property type="project" value="UniProtKB-KW"/>
</dbReference>
<dbReference type="Pfam" id="PF04227">
    <property type="entry name" value="Indigoidine_A"/>
    <property type="match status" value="1"/>
</dbReference>
<dbReference type="PANTHER" id="PTHR42909">
    <property type="entry name" value="ZGC:136858"/>
    <property type="match status" value="1"/>
</dbReference>
<evidence type="ECO:0000256" key="2">
    <source>
        <dbReference type="ARBA" id="ARBA00022801"/>
    </source>
</evidence>
<dbReference type="STRING" id="709986.Deima_2862"/>
<comment type="function">
    <text evidence="6">Catalyzes the reversible cleavage of pseudouridine 5'-phosphate (PsiMP) to ribose 5-phosphate and uracil. Functions biologically in the cleavage direction, as part of a pseudouridine degradation pathway.</text>
</comment>
<dbReference type="InterPro" id="IPR022830">
    <property type="entry name" value="Indigdn_synthA-like"/>
</dbReference>